<dbReference type="PANTHER" id="PTHR33619:SF3">
    <property type="entry name" value="POLYSACCHARIDE EXPORT PROTEIN GFCE-RELATED"/>
    <property type="match status" value="1"/>
</dbReference>
<feature type="chain" id="PRO_5032746804" evidence="15">
    <location>
        <begin position="26"/>
        <end position="265"/>
    </location>
</feature>
<feature type="signal peptide" evidence="15">
    <location>
        <begin position="1"/>
        <end position="25"/>
    </location>
</feature>
<dbReference type="EMBL" id="JACHHQ010000002">
    <property type="protein sequence ID" value="MBB5199141.1"/>
    <property type="molecule type" value="Genomic_DNA"/>
</dbReference>
<sequence length="265" mass="28599">MKKNCLVILALLLSIISGASVSAFAADVKLGAGDVVKISVFDHPDLTLETRVSEAGSISFPLIGEVLVGGVSSSQVEKKIATLLETGSFIHNAQVNLIVTLMQSQQVSVLGQINRPGRYPIDGRRSLTDILALAGGGNADAADTVTLLRTRDGKTTKEIIDLIEMVRSANMQTNQDLAGGDIIYVERAPRFYIYGEVQRPGTYRLERDMTVLQALSVGGGLNQRGTARGVRLKRRDEKGVLHEIVAKHDDLVGPDDVVYVQESLF</sequence>
<keyword evidence="7 15" id="KW-0732">Signal</keyword>
<evidence type="ECO:0000313" key="20">
    <source>
        <dbReference type="Proteomes" id="UP000571084"/>
    </source>
</evidence>
<evidence type="ECO:0000313" key="19">
    <source>
        <dbReference type="EMBL" id="MBB5199141.1"/>
    </source>
</evidence>
<dbReference type="InterPro" id="IPR017478">
    <property type="entry name" value="Polysacc_export_EpsE"/>
</dbReference>
<feature type="domain" description="Soluble ligand binding" evidence="17">
    <location>
        <begin position="191"/>
        <end position="237"/>
    </location>
</feature>
<keyword evidence="11" id="KW-0472">Membrane</keyword>
<gene>
    <name evidence="19" type="ORF">HNR39_000968</name>
</gene>
<dbReference type="GO" id="GO:0009279">
    <property type="term" value="C:cell outer membrane"/>
    <property type="evidence" value="ECO:0007669"/>
    <property type="project" value="UniProtKB-SubCell"/>
</dbReference>
<evidence type="ECO:0000256" key="4">
    <source>
        <dbReference type="ARBA" id="ARBA00022452"/>
    </source>
</evidence>
<dbReference type="InterPro" id="IPR019554">
    <property type="entry name" value="Soluble_ligand-bd"/>
</dbReference>
<keyword evidence="9" id="KW-0406">Ion transport</keyword>
<keyword evidence="12" id="KW-0564">Palmitate</keyword>
<evidence type="ECO:0000256" key="11">
    <source>
        <dbReference type="ARBA" id="ARBA00023136"/>
    </source>
</evidence>
<dbReference type="Pfam" id="PF10531">
    <property type="entry name" value="SLBB"/>
    <property type="match status" value="1"/>
</dbReference>
<evidence type="ECO:0000256" key="9">
    <source>
        <dbReference type="ARBA" id="ARBA00023065"/>
    </source>
</evidence>
<name>A0A840RRB9_9BURK</name>
<comment type="similarity">
    <text evidence="2">Belongs to the BexD/CtrA/VexA family.</text>
</comment>
<keyword evidence="10" id="KW-0626">Porin</keyword>
<evidence type="ECO:0000256" key="8">
    <source>
        <dbReference type="ARBA" id="ARBA00023047"/>
    </source>
</evidence>
<dbReference type="AlphaFoldDB" id="A0A840RRB9"/>
<dbReference type="Gene3D" id="3.10.560.10">
    <property type="entry name" value="Outer membrane lipoprotein wza domain like"/>
    <property type="match status" value="2"/>
</dbReference>
<evidence type="ECO:0000256" key="10">
    <source>
        <dbReference type="ARBA" id="ARBA00023114"/>
    </source>
</evidence>
<dbReference type="GO" id="GO:0015159">
    <property type="term" value="F:polysaccharide transmembrane transporter activity"/>
    <property type="evidence" value="ECO:0007669"/>
    <property type="project" value="InterPro"/>
</dbReference>
<feature type="domain" description="Polysaccharide export protein N-terminal" evidence="16">
    <location>
        <begin position="26"/>
        <end position="99"/>
    </location>
</feature>
<keyword evidence="13" id="KW-0998">Cell outer membrane</keyword>
<keyword evidence="4" id="KW-1134">Transmembrane beta strand</keyword>
<evidence type="ECO:0000256" key="7">
    <source>
        <dbReference type="ARBA" id="ARBA00022729"/>
    </source>
</evidence>
<keyword evidence="20" id="KW-1185">Reference proteome</keyword>
<comment type="subcellular location">
    <subcellularLocation>
        <location evidence="1">Cell outer membrane</location>
        <topology evidence="1">Multi-pass membrane protein</topology>
    </subcellularLocation>
</comment>
<dbReference type="NCBIfam" id="TIGR03028">
    <property type="entry name" value="EpsE"/>
    <property type="match status" value="1"/>
</dbReference>
<reference evidence="19 20" key="1">
    <citation type="submission" date="2020-08" db="EMBL/GenBank/DDBJ databases">
        <title>Genomic Encyclopedia of Type Strains, Phase IV (KMG-IV): sequencing the most valuable type-strain genomes for metagenomic binning, comparative biology and taxonomic classification.</title>
        <authorList>
            <person name="Goeker M."/>
        </authorList>
    </citation>
    <scope>NUCLEOTIDE SEQUENCE [LARGE SCALE GENOMIC DNA]</scope>
    <source>
        <strain evidence="19 20">DSM 23240</strain>
    </source>
</reference>
<dbReference type="InterPro" id="IPR003715">
    <property type="entry name" value="Poly_export_N"/>
</dbReference>
<evidence type="ECO:0000259" key="16">
    <source>
        <dbReference type="Pfam" id="PF02563"/>
    </source>
</evidence>
<evidence type="ECO:0000256" key="15">
    <source>
        <dbReference type="SAM" id="SignalP"/>
    </source>
</evidence>
<evidence type="ECO:0000256" key="12">
    <source>
        <dbReference type="ARBA" id="ARBA00023139"/>
    </source>
</evidence>
<dbReference type="Pfam" id="PF02563">
    <property type="entry name" value="Poly_export"/>
    <property type="match status" value="1"/>
</dbReference>
<evidence type="ECO:0000256" key="14">
    <source>
        <dbReference type="ARBA" id="ARBA00023288"/>
    </source>
</evidence>
<dbReference type="GO" id="GO:0046930">
    <property type="term" value="C:pore complex"/>
    <property type="evidence" value="ECO:0007669"/>
    <property type="project" value="UniProtKB-KW"/>
</dbReference>
<protein>
    <submittedName>
        <fullName evidence="19">Polysaccharide export outer membrane protein</fullName>
    </submittedName>
</protein>
<keyword evidence="3" id="KW-0813">Transport</keyword>
<evidence type="ECO:0000256" key="3">
    <source>
        <dbReference type="ARBA" id="ARBA00022448"/>
    </source>
</evidence>
<evidence type="ECO:0000256" key="2">
    <source>
        <dbReference type="ARBA" id="ARBA00009450"/>
    </source>
</evidence>
<keyword evidence="8" id="KW-0625">Polysaccharide transport</keyword>
<dbReference type="Proteomes" id="UP000571084">
    <property type="component" value="Unassembled WGS sequence"/>
</dbReference>
<keyword evidence="6" id="KW-0812">Transmembrane</keyword>
<proteinExistence type="inferred from homology"/>
<keyword evidence="14" id="KW-0449">Lipoprotein</keyword>
<dbReference type="Gene3D" id="3.30.1950.10">
    <property type="entry name" value="wza like domain"/>
    <property type="match status" value="1"/>
</dbReference>
<accession>A0A840RRB9</accession>
<evidence type="ECO:0000256" key="1">
    <source>
        <dbReference type="ARBA" id="ARBA00004571"/>
    </source>
</evidence>
<dbReference type="RefSeq" id="WP_168055443.1">
    <property type="nucleotide sequence ID" value="NZ_JAAOZT010000006.1"/>
</dbReference>
<evidence type="ECO:0000256" key="13">
    <source>
        <dbReference type="ARBA" id="ARBA00023237"/>
    </source>
</evidence>
<organism evidence="19 20">
    <name type="scientific">Glaciimonas immobilis</name>
    <dbReference type="NCBI Taxonomy" id="728004"/>
    <lineage>
        <taxon>Bacteria</taxon>
        <taxon>Pseudomonadati</taxon>
        <taxon>Pseudomonadota</taxon>
        <taxon>Betaproteobacteria</taxon>
        <taxon>Burkholderiales</taxon>
        <taxon>Oxalobacteraceae</taxon>
        <taxon>Glaciimonas</taxon>
    </lineage>
</organism>
<dbReference type="InterPro" id="IPR054765">
    <property type="entry name" value="SLBB_dom"/>
</dbReference>
<feature type="domain" description="SLBB" evidence="18">
    <location>
        <begin position="105"/>
        <end position="185"/>
    </location>
</feature>
<dbReference type="Pfam" id="PF22461">
    <property type="entry name" value="SLBB_2"/>
    <property type="match status" value="1"/>
</dbReference>
<comment type="caution">
    <text evidence="19">The sequence shown here is derived from an EMBL/GenBank/DDBJ whole genome shotgun (WGS) entry which is preliminary data.</text>
</comment>
<dbReference type="GO" id="GO:0006811">
    <property type="term" value="P:monoatomic ion transport"/>
    <property type="evidence" value="ECO:0007669"/>
    <property type="project" value="UniProtKB-KW"/>
</dbReference>
<dbReference type="InterPro" id="IPR049712">
    <property type="entry name" value="Poly_export"/>
</dbReference>
<dbReference type="PANTHER" id="PTHR33619">
    <property type="entry name" value="POLYSACCHARIDE EXPORT PROTEIN GFCE-RELATED"/>
    <property type="match status" value="1"/>
</dbReference>
<evidence type="ECO:0000256" key="5">
    <source>
        <dbReference type="ARBA" id="ARBA00022597"/>
    </source>
</evidence>
<evidence type="ECO:0000259" key="17">
    <source>
        <dbReference type="Pfam" id="PF10531"/>
    </source>
</evidence>
<dbReference type="GO" id="GO:0015288">
    <property type="term" value="F:porin activity"/>
    <property type="evidence" value="ECO:0007669"/>
    <property type="project" value="UniProtKB-KW"/>
</dbReference>
<keyword evidence="5" id="KW-0762">Sugar transport</keyword>
<evidence type="ECO:0000259" key="18">
    <source>
        <dbReference type="Pfam" id="PF22461"/>
    </source>
</evidence>
<evidence type="ECO:0000256" key="6">
    <source>
        <dbReference type="ARBA" id="ARBA00022692"/>
    </source>
</evidence>